<dbReference type="Pfam" id="PF03036">
    <property type="entry name" value="Perilipin"/>
    <property type="match status" value="1"/>
</dbReference>
<evidence type="ECO:0000256" key="3">
    <source>
        <dbReference type="ARBA" id="ARBA00022677"/>
    </source>
</evidence>
<comment type="similarity">
    <text evidence="2">Belongs to the perilipin family.</text>
</comment>
<dbReference type="PANTHER" id="PTHR14024">
    <property type="entry name" value="PERILIPIN"/>
    <property type="match status" value="1"/>
</dbReference>
<dbReference type="InterPro" id="IPR004279">
    <property type="entry name" value="Perilipin"/>
</dbReference>
<keyword evidence="6" id="KW-1185">Reference proteome</keyword>
<evidence type="ECO:0000313" key="5">
    <source>
        <dbReference type="EMBL" id="KAF7277736.1"/>
    </source>
</evidence>
<comment type="subcellular location">
    <subcellularLocation>
        <location evidence="1">Lipid droplet</location>
    </subcellularLocation>
</comment>
<keyword evidence="3" id="KW-0551">Lipid droplet</keyword>
<dbReference type="PANTHER" id="PTHR14024:SF49">
    <property type="entry name" value="LIPID STORAGE DROPLETS SURFACE-BINDING PROTEIN 1"/>
    <property type="match status" value="1"/>
</dbReference>
<protein>
    <submittedName>
        <fullName evidence="5">Uncharacterized protein</fullName>
    </submittedName>
</protein>
<proteinExistence type="inferred from homology"/>
<dbReference type="GO" id="GO:0005829">
    <property type="term" value="C:cytosol"/>
    <property type="evidence" value="ECO:0007669"/>
    <property type="project" value="TreeGrafter"/>
</dbReference>
<reference evidence="5" key="1">
    <citation type="submission" date="2020-08" db="EMBL/GenBank/DDBJ databases">
        <title>Genome sequencing and assembly of the red palm weevil Rhynchophorus ferrugineus.</title>
        <authorList>
            <person name="Dias G.B."/>
            <person name="Bergman C.M."/>
            <person name="Manee M."/>
        </authorList>
    </citation>
    <scope>NUCLEOTIDE SEQUENCE</scope>
    <source>
        <strain evidence="5">AA-2017</strain>
        <tissue evidence="5">Whole larva</tissue>
    </source>
</reference>
<evidence type="ECO:0000256" key="1">
    <source>
        <dbReference type="ARBA" id="ARBA00004502"/>
    </source>
</evidence>
<dbReference type="EMBL" id="JAACXV010000414">
    <property type="protein sequence ID" value="KAF7277736.1"/>
    <property type="molecule type" value="Genomic_DNA"/>
</dbReference>
<accession>A0A834MAF1</accession>
<dbReference type="Proteomes" id="UP000625711">
    <property type="component" value="Unassembled WGS sequence"/>
</dbReference>
<evidence type="ECO:0000256" key="2">
    <source>
        <dbReference type="ARBA" id="ARBA00006311"/>
    </source>
</evidence>
<sequence>MASQSQNVADVAVQPHPTCMESVNRIVKLPAVEQTIQTVHDIYGKVKDYNNLTNWTLQTAEDTVNKAVTVGKPYATPVIKNLEGPIKKVDDVLCTGLDYVEAKVPAVKLPPKEIYTSTKDYVTSHVNPAVESAKAYVEPAVKTAKDIVEPAVKTAKDLVEPVVENVKFKVDGYLQKNVEQETEEKTGPTSADVPTNTAHTE</sequence>
<dbReference type="GO" id="GO:0010890">
    <property type="term" value="P:positive regulation of triglyceride storage"/>
    <property type="evidence" value="ECO:0007669"/>
    <property type="project" value="TreeGrafter"/>
</dbReference>
<comment type="caution">
    <text evidence="5">The sequence shown here is derived from an EMBL/GenBank/DDBJ whole genome shotgun (WGS) entry which is preliminary data.</text>
</comment>
<name>A0A834MAF1_RHYFE</name>
<organism evidence="5 6">
    <name type="scientific">Rhynchophorus ferrugineus</name>
    <name type="common">Red palm weevil</name>
    <name type="synonym">Curculio ferrugineus</name>
    <dbReference type="NCBI Taxonomy" id="354439"/>
    <lineage>
        <taxon>Eukaryota</taxon>
        <taxon>Metazoa</taxon>
        <taxon>Ecdysozoa</taxon>
        <taxon>Arthropoda</taxon>
        <taxon>Hexapoda</taxon>
        <taxon>Insecta</taxon>
        <taxon>Pterygota</taxon>
        <taxon>Neoptera</taxon>
        <taxon>Endopterygota</taxon>
        <taxon>Coleoptera</taxon>
        <taxon>Polyphaga</taxon>
        <taxon>Cucujiformia</taxon>
        <taxon>Curculionidae</taxon>
        <taxon>Dryophthorinae</taxon>
        <taxon>Rhynchophorus</taxon>
    </lineage>
</organism>
<dbReference type="GO" id="GO:0019915">
    <property type="term" value="P:lipid storage"/>
    <property type="evidence" value="ECO:0007669"/>
    <property type="project" value="TreeGrafter"/>
</dbReference>
<feature type="region of interest" description="Disordered" evidence="4">
    <location>
        <begin position="178"/>
        <end position="201"/>
    </location>
</feature>
<dbReference type="GO" id="GO:0005811">
    <property type="term" value="C:lipid droplet"/>
    <property type="evidence" value="ECO:0007669"/>
    <property type="project" value="UniProtKB-SubCell"/>
</dbReference>
<evidence type="ECO:0000313" key="6">
    <source>
        <dbReference type="Proteomes" id="UP000625711"/>
    </source>
</evidence>
<feature type="compositionally biased region" description="Polar residues" evidence="4">
    <location>
        <begin position="187"/>
        <end position="201"/>
    </location>
</feature>
<dbReference type="AlphaFoldDB" id="A0A834MAF1"/>
<gene>
    <name evidence="5" type="ORF">GWI33_009283</name>
</gene>
<evidence type="ECO:0000256" key="4">
    <source>
        <dbReference type="SAM" id="MobiDB-lite"/>
    </source>
</evidence>
<dbReference type="OrthoDB" id="376826at2759"/>